<gene>
    <name evidence="12" type="ORF">FZC85_16640</name>
</gene>
<keyword evidence="3" id="KW-0964">Secreted</keyword>
<dbReference type="OrthoDB" id="9798386at2"/>
<keyword evidence="5" id="KW-0732">Signal</keyword>
<comment type="caution">
    <text evidence="12">The sequence shown here is derived from an EMBL/GenBank/DDBJ whole genome shotgun (WGS) entry which is preliminary data.</text>
</comment>
<evidence type="ECO:0000256" key="5">
    <source>
        <dbReference type="ARBA" id="ARBA00022729"/>
    </source>
</evidence>
<dbReference type="PROSITE" id="PS00137">
    <property type="entry name" value="SUBTILASE_HIS"/>
    <property type="match status" value="1"/>
</dbReference>
<evidence type="ECO:0000256" key="7">
    <source>
        <dbReference type="ARBA" id="ARBA00022825"/>
    </source>
</evidence>
<dbReference type="InterPro" id="IPR003137">
    <property type="entry name" value="PA_domain"/>
</dbReference>
<keyword evidence="4 9" id="KW-0645">Protease</keyword>
<dbReference type="InterPro" id="IPR046450">
    <property type="entry name" value="PA_dom_sf"/>
</dbReference>
<dbReference type="Pfam" id="PF05922">
    <property type="entry name" value="Inhibitor_I9"/>
    <property type="match status" value="1"/>
</dbReference>
<dbReference type="InterPro" id="IPR016134">
    <property type="entry name" value="Dockerin_dom"/>
</dbReference>
<dbReference type="PROSITE" id="PS00136">
    <property type="entry name" value="SUBTILASE_ASP"/>
    <property type="match status" value="1"/>
</dbReference>
<dbReference type="SUPFAM" id="SSF63446">
    <property type="entry name" value="Type I dockerin domain"/>
    <property type="match status" value="1"/>
</dbReference>
<dbReference type="CDD" id="cd07474">
    <property type="entry name" value="Peptidases_S8_subtilisin_Vpr-like"/>
    <property type="match status" value="1"/>
</dbReference>
<evidence type="ECO:0000256" key="1">
    <source>
        <dbReference type="ARBA" id="ARBA00011073"/>
    </source>
</evidence>
<dbReference type="InterPro" id="IPR023828">
    <property type="entry name" value="Peptidase_S8_Ser-AS"/>
</dbReference>
<dbReference type="SUPFAM" id="SSF49384">
    <property type="entry name" value="Carbohydrate-binding domain"/>
    <property type="match status" value="1"/>
</dbReference>
<dbReference type="CDD" id="cd08547">
    <property type="entry name" value="Type_II_cohesin"/>
    <property type="match status" value="1"/>
</dbReference>
<dbReference type="PROSITE" id="PS00138">
    <property type="entry name" value="SUBTILASE_SER"/>
    <property type="match status" value="1"/>
</dbReference>
<dbReference type="GO" id="GO:0004553">
    <property type="term" value="F:hydrolase activity, hydrolyzing O-glycosyl compounds"/>
    <property type="evidence" value="ECO:0007669"/>
    <property type="project" value="InterPro"/>
</dbReference>
<dbReference type="SUPFAM" id="SSF52743">
    <property type="entry name" value="Subtilisin-like"/>
    <property type="match status" value="1"/>
</dbReference>
<comment type="similarity">
    <text evidence="1 9 10">Belongs to the peptidase S8 family.</text>
</comment>
<protein>
    <submittedName>
        <fullName evidence="12">S8 family serine peptidase</fullName>
    </submittedName>
</protein>
<dbReference type="EMBL" id="VTEZ01000005">
    <property type="protein sequence ID" value="TYS83625.1"/>
    <property type="molecule type" value="Genomic_DNA"/>
</dbReference>
<accession>A0A5D4U890</accession>
<proteinExistence type="inferred from homology"/>
<dbReference type="InterPro" id="IPR010259">
    <property type="entry name" value="S8pro/Inhibitor_I9"/>
</dbReference>
<feature type="active site" description="Charge relay system" evidence="8 9">
    <location>
        <position position="225"/>
    </location>
</feature>
<dbReference type="PRINTS" id="PR00723">
    <property type="entry name" value="SUBTILISIN"/>
</dbReference>
<dbReference type="PROSITE" id="PS51766">
    <property type="entry name" value="DOCKERIN"/>
    <property type="match status" value="1"/>
</dbReference>
<evidence type="ECO:0000256" key="8">
    <source>
        <dbReference type="PIRSR" id="PIRSR615500-1"/>
    </source>
</evidence>
<dbReference type="PANTHER" id="PTHR43806:SF65">
    <property type="entry name" value="SERINE PROTEASE APRX"/>
    <property type="match status" value="1"/>
</dbReference>
<feature type="domain" description="Dockerin" evidence="11">
    <location>
        <begin position="1279"/>
        <end position="1337"/>
    </location>
</feature>
<evidence type="ECO:0000256" key="6">
    <source>
        <dbReference type="ARBA" id="ARBA00022801"/>
    </source>
</evidence>
<evidence type="ECO:0000313" key="13">
    <source>
        <dbReference type="Proteomes" id="UP000324269"/>
    </source>
</evidence>
<dbReference type="RefSeq" id="WP_148970147.1">
    <property type="nucleotide sequence ID" value="NZ_JBNIKW010000005.1"/>
</dbReference>
<dbReference type="Pfam" id="PF00404">
    <property type="entry name" value="Dockerin_1"/>
    <property type="match status" value="1"/>
</dbReference>
<dbReference type="InterPro" id="IPR036439">
    <property type="entry name" value="Dockerin_dom_sf"/>
</dbReference>
<evidence type="ECO:0000259" key="11">
    <source>
        <dbReference type="PROSITE" id="PS51766"/>
    </source>
</evidence>
<dbReference type="InterPro" id="IPR034213">
    <property type="entry name" value="S8_Vpr-like"/>
</dbReference>
<dbReference type="Proteomes" id="UP000324269">
    <property type="component" value="Unassembled WGS sequence"/>
</dbReference>
<dbReference type="Gene3D" id="3.50.30.30">
    <property type="match status" value="1"/>
</dbReference>
<evidence type="ECO:0000313" key="12">
    <source>
        <dbReference type="EMBL" id="TYS83625.1"/>
    </source>
</evidence>
<dbReference type="SUPFAM" id="SSF52025">
    <property type="entry name" value="PA domain"/>
    <property type="match status" value="1"/>
</dbReference>
<dbReference type="CDD" id="cd14256">
    <property type="entry name" value="Dockerin_I"/>
    <property type="match status" value="1"/>
</dbReference>
<dbReference type="InterPro" id="IPR015500">
    <property type="entry name" value="Peptidase_S8_subtilisin-rel"/>
</dbReference>
<organism evidence="12 13">
    <name type="scientific">Rossellomorea aquimaris</name>
    <dbReference type="NCBI Taxonomy" id="189382"/>
    <lineage>
        <taxon>Bacteria</taxon>
        <taxon>Bacillati</taxon>
        <taxon>Bacillota</taxon>
        <taxon>Bacilli</taxon>
        <taxon>Bacillales</taxon>
        <taxon>Bacillaceae</taxon>
        <taxon>Rossellomorea</taxon>
    </lineage>
</organism>
<feature type="active site" description="Charge relay system" evidence="8 9">
    <location>
        <position position="280"/>
    </location>
</feature>
<name>A0A5D4U890_9BACI</name>
<keyword evidence="2" id="KW-0134">Cell wall</keyword>
<dbReference type="InterPro" id="IPR023827">
    <property type="entry name" value="Peptidase_S8_Asp-AS"/>
</dbReference>
<dbReference type="Pfam" id="PF02225">
    <property type="entry name" value="PA"/>
    <property type="match status" value="1"/>
</dbReference>
<dbReference type="CDD" id="cd02133">
    <property type="entry name" value="PA_C5a_like"/>
    <property type="match status" value="1"/>
</dbReference>
<dbReference type="Gene3D" id="3.40.50.200">
    <property type="entry name" value="Peptidase S8/S53 domain"/>
    <property type="match status" value="1"/>
</dbReference>
<dbReference type="InterPro" id="IPR002105">
    <property type="entry name" value="Dockerin_1_rpt"/>
</dbReference>
<dbReference type="Gene3D" id="1.10.1330.10">
    <property type="entry name" value="Dockerin domain"/>
    <property type="match status" value="1"/>
</dbReference>
<reference evidence="12 13" key="1">
    <citation type="submission" date="2019-08" db="EMBL/GenBank/DDBJ databases">
        <title>Bacillus genomes from the desert of Cuatro Cienegas, Coahuila.</title>
        <authorList>
            <person name="Olmedo-Alvarez G."/>
        </authorList>
    </citation>
    <scope>NUCLEOTIDE SEQUENCE [LARGE SCALE GENOMIC DNA]</scope>
    <source>
        <strain evidence="12 13">CH87b_3T</strain>
    </source>
</reference>
<dbReference type="InterPro" id="IPR036852">
    <property type="entry name" value="Peptidase_S8/S53_dom_sf"/>
</dbReference>
<keyword evidence="7 9" id="KW-0720">Serine protease</keyword>
<sequence>MKNKLTKSLTTLTLGTGLLLNPVAQTPFDQVATASTASPIDQVLANLTPEQRQALNQLKVNNLEGLQLSPETNLESEEEISVIVEFKDKPAKTAVLEAAADGKKLSMDEAKQKAEAAHKTFKSDLRKIYKEEAKKKKDVYKVKRTYKNAINGVAIELPANKIKALLDSNEVKAVWSNDEVHVEPPVQNDVSSDENKETGMRTFPGVDKLHAEGLTGEGIKVGVLDTGVDYNHPDLKDAYKGGYDFVDNDNDPMETTYEDWKNSGYGERNPLTGAYYYTHHGSHVSGIIAGTGDNSVDHAVTGVAPDADLYVYRVLGPYGSGYTEDVLAGIDRAVADDLDVINLSLGANYNNPMYATSIAVNNAVLAGVTAVVSAGNSGNGMYTLGSPGTAPLAITVGASDTSETIVTAKGALHADTPLPADLKLLGKGYEDNLDELKGQNIPVVDVSLGYESHYNNKSVEGKIVLIQRGITSFIDKITIAYKKGAKAVLLYNNIPEEGFIPTYLGEGYQFVPTFNLSYEQGNELKKEVSAGEATFSFDEMGQEMTEGNKLADFSSRGPARTTYDIKPEVTAPGVSVFSTIPSYMHGEDQIGQYEYAYDRLSGTSMASPNAAGVAALLLQSNPELSPSEVKETLMNTADPLNGDYSVYEVGAGVVDPYEAVHSNTRIEVLGKTLHPVGGKEKSIDNNTGAISFGTFAPNGQHLTEDRSVVLYNNSKESKTFDVTVQFQKNRRGSKDASENGVNLTTKSTIKVNGNAKKKTNVFITIPKTAELGTYEGYVVYTNRDNQDETYQVPFGIQTVEEGINYYNLSHEAMTYPFNYFNSSMARFTDATFNLKSHMKTLDLFLVDGKTNKEIGFIGSVDGFGSSLTNGDLSLRNAFDGVYYPMTGSQDNPIDHHPERAEPGFYKVKVVATNDEGRTFSKEDTLYIDYTAPKFDLNLESGVYEYKPEEKTVNITGSIFDEEIEAMKDEGFSFTQGDNKVLYQDNLNFRNRGELPINEDGTFSVDIPMDETRPMHLVFDGIDPATNGYYGETSDIYFIREGEPYALAQPDKQAAGMGENLDVTLSLNNVEKVKEAVYTLNYNNQYVDIAEVKPAPGMSDKISVKVDNDNTYPYSSQLEVTATLKEGQEPLTGDLPLVNVTYKVKDEWYGGTLSPSSLRTSITDAEGNTQDMLFNATPQFRMKPGTMAKGTIKAEAFMNPYNGDPATNIDYSTLSAEAKMTGEDGKVYKGTIGNGPGFDFNLPLTVIGEQLKMELNVPGHFTLHKMFIMGSHGNKDVLFKTLEAGDVNKDDVIDVMDAVYIQEKWGTSDRAADINFDGTVDAADIGYVKKNYLLQNPSAENAPKAKQNYKGKSLERILEELGVQ</sequence>
<dbReference type="GO" id="GO:0030246">
    <property type="term" value="F:carbohydrate binding"/>
    <property type="evidence" value="ECO:0007669"/>
    <property type="project" value="InterPro"/>
</dbReference>
<feature type="active site" description="Charge relay system" evidence="8 9">
    <location>
        <position position="604"/>
    </location>
</feature>
<dbReference type="PANTHER" id="PTHR43806">
    <property type="entry name" value="PEPTIDASE S8"/>
    <property type="match status" value="1"/>
</dbReference>
<dbReference type="Pfam" id="PF00082">
    <property type="entry name" value="Peptidase_S8"/>
    <property type="match status" value="1"/>
</dbReference>
<evidence type="ECO:0000256" key="4">
    <source>
        <dbReference type="ARBA" id="ARBA00022670"/>
    </source>
</evidence>
<dbReference type="GO" id="GO:0000272">
    <property type="term" value="P:polysaccharide catabolic process"/>
    <property type="evidence" value="ECO:0007669"/>
    <property type="project" value="InterPro"/>
</dbReference>
<dbReference type="Gene3D" id="2.60.40.680">
    <property type="match status" value="1"/>
</dbReference>
<evidence type="ECO:0000256" key="2">
    <source>
        <dbReference type="ARBA" id="ARBA00022512"/>
    </source>
</evidence>
<dbReference type="InterPro" id="IPR000209">
    <property type="entry name" value="Peptidase_S8/S53_dom"/>
</dbReference>
<evidence type="ECO:0000256" key="3">
    <source>
        <dbReference type="ARBA" id="ARBA00022525"/>
    </source>
</evidence>
<keyword evidence="6 9" id="KW-0378">Hydrolase</keyword>
<dbReference type="InterPro" id="IPR008965">
    <property type="entry name" value="CBM2/CBM3_carb-bd_dom_sf"/>
</dbReference>
<dbReference type="InterPro" id="IPR022398">
    <property type="entry name" value="Peptidase_S8_His-AS"/>
</dbReference>
<dbReference type="GO" id="GO:0006508">
    <property type="term" value="P:proteolysis"/>
    <property type="evidence" value="ECO:0007669"/>
    <property type="project" value="UniProtKB-KW"/>
</dbReference>
<dbReference type="PROSITE" id="PS51892">
    <property type="entry name" value="SUBTILASE"/>
    <property type="match status" value="1"/>
</dbReference>
<dbReference type="InterPro" id="IPR050131">
    <property type="entry name" value="Peptidase_S8_subtilisin-like"/>
</dbReference>
<evidence type="ECO:0000256" key="10">
    <source>
        <dbReference type="RuleBase" id="RU003355"/>
    </source>
</evidence>
<dbReference type="GO" id="GO:0004252">
    <property type="term" value="F:serine-type endopeptidase activity"/>
    <property type="evidence" value="ECO:0007669"/>
    <property type="project" value="UniProtKB-UniRule"/>
</dbReference>
<evidence type="ECO:0000256" key="9">
    <source>
        <dbReference type="PROSITE-ProRule" id="PRU01240"/>
    </source>
</evidence>